<feature type="region of interest" description="Disordered" evidence="1">
    <location>
        <begin position="1"/>
        <end position="29"/>
    </location>
</feature>
<protein>
    <submittedName>
        <fullName evidence="2">Putative oxidoreductase-like protein</fullName>
    </submittedName>
</protein>
<accession>R8BV38</accession>
<reference evidence="3" key="1">
    <citation type="journal article" date="2013" name="Genome Announc.">
        <title>Draft genome sequence of the ascomycete Phaeoacremonium aleophilum strain UCR-PA7, a causal agent of the esca disease complex in grapevines.</title>
        <authorList>
            <person name="Blanco-Ulate B."/>
            <person name="Rolshausen P."/>
            <person name="Cantu D."/>
        </authorList>
    </citation>
    <scope>NUCLEOTIDE SEQUENCE [LARGE SCALE GENOMIC DNA]</scope>
    <source>
        <strain evidence="3">UCR-PA7</strain>
    </source>
</reference>
<proteinExistence type="predicted"/>
<dbReference type="AlphaFoldDB" id="R8BV38"/>
<sequence length="204" mass="22158">MESTGSVDGEEGRESPPLVTSPGPGLRPKGYVFTSPWDGRCEFRTGNGGRSLKCRHVLNTSGGGFNPLVLAQGIRDGNVGGRHGSVSSGITGAYPVSELRFNLPSTDLFKSKEDRERAARELHGQFNKLLKIHHDESDGERDEDDENIFDFGGLGREKAGGGNRGKRAKLGKLIVYDEGMKMLDLVIAANVGVWWGAWEKSFPL</sequence>
<dbReference type="HOGENOM" id="CLU_1476214_0_0_1"/>
<dbReference type="GeneID" id="19321457"/>
<dbReference type="RefSeq" id="XP_007912093.1">
    <property type="nucleotide sequence ID" value="XM_007913902.1"/>
</dbReference>
<organism evidence="2 3">
    <name type="scientific">Phaeoacremonium minimum (strain UCR-PA7)</name>
    <name type="common">Esca disease fungus</name>
    <name type="synonym">Togninia minima</name>
    <dbReference type="NCBI Taxonomy" id="1286976"/>
    <lineage>
        <taxon>Eukaryota</taxon>
        <taxon>Fungi</taxon>
        <taxon>Dikarya</taxon>
        <taxon>Ascomycota</taxon>
        <taxon>Pezizomycotina</taxon>
        <taxon>Sordariomycetes</taxon>
        <taxon>Sordariomycetidae</taxon>
        <taxon>Togniniales</taxon>
        <taxon>Togniniaceae</taxon>
        <taxon>Phaeoacremonium</taxon>
    </lineage>
</organism>
<dbReference type="eggNOG" id="ENOG502SD1F">
    <property type="taxonomic scope" value="Eukaryota"/>
</dbReference>
<evidence type="ECO:0000313" key="2">
    <source>
        <dbReference type="EMBL" id="EOO03164.1"/>
    </source>
</evidence>
<gene>
    <name evidence="2" type="ORF">UCRPA7_1320</name>
</gene>
<dbReference type="KEGG" id="tmn:UCRPA7_1320"/>
<dbReference type="Proteomes" id="UP000014074">
    <property type="component" value="Unassembled WGS sequence"/>
</dbReference>
<name>R8BV38_PHAM7</name>
<dbReference type="EMBL" id="KB932855">
    <property type="protein sequence ID" value="EOO03164.1"/>
    <property type="molecule type" value="Genomic_DNA"/>
</dbReference>
<keyword evidence="3" id="KW-1185">Reference proteome</keyword>
<evidence type="ECO:0000313" key="3">
    <source>
        <dbReference type="Proteomes" id="UP000014074"/>
    </source>
</evidence>
<dbReference type="OrthoDB" id="5426191at2759"/>
<evidence type="ECO:0000256" key="1">
    <source>
        <dbReference type="SAM" id="MobiDB-lite"/>
    </source>
</evidence>